<evidence type="ECO:0000313" key="3">
    <source>
        <dbReference type="EMBL" id="KAK3096736.1"/>
    </source>
</evidence>
<dbReference type="CDD" id="cd22791">
    <property type="entry name" value="OTU_VRTN"/>
    <property type="match status" value="1"/>
</dbReference>
<comment type="caution">
    <text evidence="3">The sequence shown here is derived from an EMBL/GenBank/DDBJ whole genome shotgun (WGS) entry which is preliminary data.</text>
</comment>
<reference evidence="3" key="1">
    <citation type="submission" date="2019-08" db="EMBL/GenBank/DDBJ databases">
        <title>The improved chromosome-level genome for the pearl oyster Pinctada fucata martensii using PacBio sequencing and Hi-C.</title>
        <authorList>
            <person name="Zheng Z."/>
        </authorList>
    </citation>
    <scope>NUCLEOTIDE SEQUENCE</scope>
    <source>
        <strain evidence="3">ZZ-2019</strain>
        <tissue evidence="3">Adductor muscle</tissue>
    </source>
</reference>
<feature type="domain" description="OTU" evidence="2">
    <location>
        <begin position="98"/>
        <end position="186"/>
    </location>
</feature>
<dbReference type="Pfam" id="PF02338">
    <property type="entry name" value="OTU"/>
    <property type="match status" value="1"/>
</dbReference>
<dbReference type="InterPro" id="IPR047273">
    <property type="entry name" value="VRTN_OTU_dom"/>
</dbReference>
<evidence type="ECO:0000256" key="1">
    <source>
        <dbReference type="SAM" id="MobiDB-lite"/>
    </source>
</evidence>
<name>A0AA89C2D5_PINIB</name>
<evidence type="ECO:0000313" key="4">
    <source>
        <dbReference type="Proteomes" id="UP001186944"/>
    </source>
</evidence>
<keyword evidence="4" id="KW-1185">Reference proteome</keyword>
<feature type="compositionally biased region" description="Basic residues" evidence="1">
    <location>
        <begin position="942"/>
        <end position="960"/>
    </location>
</feature>
<feature type="compositionally biased region" description="Polar residues" evidence="1">
    <location>
        <begin position="316"/>
        <end position="333"/>
    </location>
</feature>
<evidence type="ECO:0000259" key="2">
    <source>
        <dbReference type="Pfam" id="PF02338"/>
    </source>
</evidence>
<proteinExistence type="predicted"/>
<dbReference type="EMBL" id="VSWD01000007">
    <property type="protein sequence ID" value="KAK3096736.1"/>
    <property type="molecule type" value="Genomic_DNA"/>
</dbReference>
<accession>A0AA89C2D5</accession>
<dbReference type="Gene3D" id="3.90.70.80">
    <property type="match status" value="1"/>
</dbReference>
<organism evidence="3 4">
    <name type="scientific">Pinctada imbricata</name>
    <name type="common">Atlantic pearl-oyster</name>
    <name type="synonym">Pinctada martensii</name>
    <dbReference type="NCBI Taxonomy" id="66713"/>
    <lineage>
        <taxon>Eukaryota</taxon>
        <taxon>Metazoa</taxon>
        <taxon>Spiralia</taxon>
        <taxon>Lophotrochozoa</taxon>
        <taxon>Mollusca</taxon>
        <taxon>Bivalvia</taxon>
        <taxon>Autobranchia</taxon>
        <taxon>Pteriomorphia</taxon>
        <taxon>Pterioida</taxon>
        <taxon>Pterioidea</taxon>
        <taxon>Pteriidae</taxon>
        <taxon>Pinctada</taxon>
    </lineage>
</organism>
<protein>
    <recommendedName>
        <fullName evidence="2">OTU domain-containing protein</fullName>
    </recommendedName>
</protein>
<gene>
    <name evidence="3" type="ORF">FSP39_002786</name>
</gene>
<dbReference type="InterPro" id="IPR003323">
    <property type="entry name" value="OTU_dom"/>
</dbReference>
<dbReference type="Proteomes" id="UP001186944">
    <property type="component" value="Unassembled WGS sequence"/>
</dbReference>
<feature type="region of interest" description="Disordered" evidence="1">
    <location>
        <begin position="275"/>
        <end position="299"/>
    </location>
</feature>
<feature type="region of interest" description="Disordered" evidence="1">
    <location>
        <begin position="936"/>
        <end position="968"/>
    </location>
</feature>
<feature type="region of interest" description="Disordered" evidence="1">
    <location>
        <begin position="315"/>
        <end position="349"/>
    </location>
</feature>
<dbReference type="AlphaFoldDB" id="A0AA89C2D5"/>
<sequence length="968" mass="110980">MSILSKDEKSYLCTPCFLEDVGPGYNFASALTRLYQAAYEGYNHLYIAAKKERHVIPAMDASGPPLKYGDWMSLDLYTKQLFLYSGMDEKGIPVRVTGNGNCFFNSLSMALCGSEEKSTELRVRCTIDMVLNAALHTDLPNSDFLWHLSPSYEEACISAATDKAWSSAWHFKSAANVLGVTIRSVYSPINSKKCKAFQRLNCLFQPLDRPAESEIAIAWTQCGGSFIPAHGKTWVPNHFVPVMERLHDHSTFDTSKFEPKTFSSPILNTNRIELNESSEDEQKLHTSTSILEEVESPESCEELPYMTQSEIEKLNDSTCSTTVDRSESQLSYSTDEEHPSEQGQQTDNKEMCYLPGGKFLSTFQMYSEIKSKYHVHEVVPSGVKSNVYMIVNNKRNAELRAAGKRSDYFDDCGVWDSEKGNTVKTVHLINENMRQVSIKNGLYCTQQKTKGISSWIPISPQPDPSNVLELHKYYTALKRDPTFKKRVSTFFSATDKTISDVAIYEYQGEYPITTSHHGKAANNKRGYKRTHPETMDNIRKMVKDKNPREIYIEAAHQNDSAFMPRDTKTIRNVKYHESKKKKAEKIANHNIADEILNVISMLDNHPYVQEVVHTKDKIPSVICYTEEQIMDLKYFVLNKCGSLGIDRTFNLGHYFVTTIVYKNKRVLKKETGENPIFLGPLFLHRDTSHQTYRSFFAHISAELEVKLIDEIDIRLPSIMVLGSDEEKAITKAIETTFPEATRLLCTKHLKDNVRHYMANIAGIPPNSRRPLANLIFGERGLVNANDTFEFESRSEQIIDACGENEKFKDYFRRNLQPKLLKHVNIPKRKNTDMKTKLWTNNNSESMNNLLKLSVDWRPQTTPDLIVKLYSVTKLQFIDLRRAIYGSGNYVLSADQSAYSISEMKWREKDDEEKKKIFNNFLRDTKKKIHTKRIFSRDGKFSVPHKTRNVAKKPGQRKRPKNERTSNKH</sequence>